<accession>A0ABW4X6H9</accession>
<dbReference type="SUPFAM" id="SSF51735">
    <property type="entry name" value="NAD(P)-binding Rossmann-fold domains"/>
    <property type="match status" value="1"/>
</dbReference>
<evidence type="ECO:0000256" key="2">
    <source>
        <dbReference type="ARBA" id="ARBA00023027"/>
    </source>
</evidence>
<dbReference type="Gene3D" id="3.30.360.10">
    <property type="entry name" value="Dihydrodipicolinate Reductase, domain 2"/>
    <property type="match status" value="1"/>
</dbReference>
<dbReference type="RefSeq" id="WP_376872829.1">
    <property type="nucleotide sequence ID" value="NZ_JBHUHP010000004.1"/>
</dbReference>
<keyword evidence="2 3" id="KW-0520">NAD</keyword>
<feature type="domain" description="GFO/IDH/MocA-like oxidoreductase" evidence="5">
    <location>
        <begin position="132"/>
        <end position="247"/>
    </location>
</feature>
<keyword evidence="1 3" id="KW-0560">Oxidoreductase</keyword>
<comment type="subunit">
    <text evidence="3">Homotetramer.</text>
</comment>
<evidence type="ECO:0000313" key="7">
    <source>
        <dbReference type="Proteomes" id="UP001597402"/>
    </source>
</evidence>
<comment type="catalytic activity">
    <reaction evidence="3">
        <text>myo-inositol + NAD(+) = scyllo-inosose + NADH + H(+)</text>
        <dbReference type="Rhea" id="RHEA:16949"/>
        <dbReference type="ChEBI" id="CHEBI:15378"/>
        <dbReference type="ChEBI" id="CHEBI:17268"/>
        <dbReference type="ChEBI" id="CHEBI:17811"/>
        <dbReference type="ChEBI" id="CHEBI:57540"/>
        <dbReference type="ChEBI" id="CHEBI:57945"/>
        <dbReference type="EC" id="1.1.1.18"/>
    </reaction>
</comment>
<comment type="caution">
    <text evidence="6">The sequence shown here is derived from an EMBL/GenBank/DDBJ whole genome shotgun (WGS) entry which is preliminary data.</text>
</comment>
<proteinExistence type="inferred from homology"/>
<keyword evidence="7" id="KW-1185">Reference proteome</keyword>
<dbReference type="EMBL" id="JBHUHP010000004">
    <property type="protein sequence ID" value="MFD2091036.1"/>
    <property type="molecule type" value="Genomic_DNA"/>
</dbReference>
<dbReference type="Proteomes" id="UP001597402">
    <property type="component" value="Unassembled WGS sequence"/>
</dbReference>
<dbReference type="InterPro" id="IPR055170">
    <property type="entry name" value="GFO_IDH_MocA-like_dom"/>
</dbReference>
<dbReference type="SUPFAM" id="SSF55347">
    <property type="entry name" value="Glyceraldehyde-3-phosphate dehydrogenase-like, C-terminal domain"/>
    <property type="match status" value="1"/>
</dbReference>
<dbReference type="Pfam" id="PF22725">
    <property type="entry name" value="GFO_IDH_MocA_C3"/>
    <property type="match status" value="1"/>
</dbReference>
<dbReference type="PANTHER" id="PTHR43593">
    <property type="match status" value="1"/>
</dbReference>
<name>A0ABW4X6H9_9ACTN</name>
<evidence type="ECO:0000259" key="4">
    <source>
        <dbReference type="Pfam" id="PF01408"/>
    </source>
</evidence>
<protein>
    <recommendedName>
        <fullName evidence="3">Inositol 2-dehydrogenase</fullName>
        <ecNumber evidence="3">1.1.1.18</ecNumber>
    </recommendedName>
    <alternativeName>
        <fullName evidence="3">Myo-inositol 2-dehydrogenase</fullName>
        <shortName evidence="3">MI 2-dehydrogenase</shortName>
    </alternativeName>
</protein>
<dbReference type="InterPro" id="IPR023794">
    <property type="entry name" value="MI/DCI_dehydrogenase"/>
</dbReference>
<comment type="function">
    <text evidence="3">Involved in the oxidation of myo-inositol (MI) to 2-keto-myo-inositol (2KMI or 2-inosose).</text>
</comment>
<dbReference type="EC" id="1.1.1.18" evidence="3"/>
<gene>
    <name evidence="3" type="primary">iolG</name>
    <name evidence="6" type="ORF">ACFSHS_05555</name>
</gene>
<feature type="domain" description="Gfo/Idh/MocA-like oxidoreductase N-terminal" evidence="4">
    <location>
        <begin position="4"/>
        <end position="124"/>
    </location>
</feature>
<dbReference type="HAMAP" id="MF_01671">
    <property type="entry name" value="IolG"/>
    <property type="match status" value="1"/>
</dbReference>
<dbReference type="PANTHER" id="PTHR43593:SF1">
    <property type="entry name" value="INOSITOL 2-DEHYDROGENASE"/>
    <property type="match status" value="1"/>
</dbReference>
<evidence type="ECO:0000313" key="6">
    <source>
        <dbReference type="EMBL" id="MFD2091036.1"/>
    </source>
</evidence>
<dbReference type="InterPro" id="IPR000683">
    <property type="entry name" value="Gfo/Idh/MocA-like_OxRdtase_N"/>
</dbReference>
<evidence type="ECO:0000256" key="3">
    <source>
        <dbReference type="HAMAP-Rule" id="MF_01671"/>
    </source>
</evidence>
<dbReference type="Gene3D" id="3.40.50.720">
    <property type="entry name" value="NAD(P)-binding Rossmann-like Domain"/>
    <property type="match status" value="1"/>
</dbReference>
<evidence type="ECO:0000259" key="5">
    <source>
        <dbReference type="Pfam" id="PF22725"/>
    </source>
</evidence>
<dbReference type="InterPro" id="IPR050424">
    <property type="entry name" value="Gfo-Idh-MocA_inositol_DH"/>
</dbReference>
<evidence type="ECO:0000256" key="1">
    <source>
        <dbReference type="ARBA" id="ARBA00023002"/>
    </source>
</evidence>
<comment type="similarity">
    <text evidence="3">Belongs to the Gfo/Idh/MocA family.</text>
</comment>
<dbReference type="InterPro" id="IPR036291">
    <property type="entry name" value="NAD(P)-bd_dom_sf"/>
</dbReference>
<sequence>MALDVGVIGVGMIGQEHIRRLDGGPGGSRVVAVADADAERAAAVAGQLPVAKALPTGEELIASDAVDAVVVTSWGPTHEPYVLAAVAAGKPVFCEKPLATTQESCRRIVEAEVAAGRRLVQVGFNRRYDPAHRALKQAVDGGAIGAPLLVHCAHRNASVPPHYTREMSIADTAIHEIDELRWLVGQEIVAAQVFTARKSSRGGQLQDPLLVLLEMADGVLVDVEVSVNIHYGYEIRCEVSGETGTVELAEPAPVTIRREGTVAGLVPADWRERFALSYDIELREWADTVAAARPPQGPSAWDGYVAQIVSDAALRSLSDGARVAIELPPRPDLYTPTATP</sequence>
<organism evidence="6 7">
    <name type="scientific">Blastococcus deserti</name>
    <dbReference type="NCBI Taxonomy" id="2259033"/>
    <lineage>
        <taxon>Bacteria</taxon>
        <taxon>Bacillati</taxon>
        <taxon>Actinomycetota</taxon>
        <taxon>Actinomycetes</taxon>
        <taxon>Geodermatophilales</taxon>
        <taxon>Geodermatophilaceae</taxon>
        <taxon>Blastococcus</taxon>
    </lineage>
</organism>
<dbReference type="Pfam" id="PF01408">
    <property type="entry name" value="GFO_IDH_MocA"/>
    <property type="match status" value="1"/>
</dbReference>
<reference evidence="7" key="1">
    <citation type="journal article" date="2019" name="Int. J. Syst. Evol. Microbiol.">
        <title>The Global Catalogue of Microorganisms (GCM) 10K type strain sequencing project: providing services to taxonomists for standard genome sequencing and annotation.</title>
        <authorList>
            <consortium name="The Broad Institute Genomics Platform"/>
            <consortium name="The Broad Institute Genome Sequencing Center for Infectious Disease"/>
            <person name="Wu L."/>
            <person name="Ma J."/>
        </authorList>
    </citation>
    <scope>NUCLEOTIDE SEQUENCE [LARGE SCALE GENOMIC DNA]</scope>
    <source>
        <strain evidence="7">JCM 3338</strain>
    </source>
</reference>